<feature type="domain" description="F5/8 type C" evidence="4">
    <location>
        <begin position="72"/>
        <end position="171"/>
    </location>
</feature>
<dbReference type="SUPFAM" id="SSF49303">
    <property type="entry name" value="beta-Galactosidase/glucuronidase domain"/>
    <property type="match status" value="3"/>
</dbReference>
<reference evidence="6" key="1">
    <citation type="journal article" date="2019" name="Int. J. Syst. Evol. Microbiol.">
        <title>The Global Catalogue of Microorganisms (GCM) 10K type strain sequencing project: providing services to taxonomists for standard genome sequencing and annotation.</title>
        <authorList>
            <consortium name="The Broad Institute Genomics Platform"/>
            <consortium name="The Broad Institute Genome Sequencing Center for Infectious Disease"/>
            <person name="Wu L."/>
            <person name="Ma J."/>
        </authorList>
    </citation>
    <scope>NUCLEOTIDE SEQUENCE [LARGE SCALE GENOMIC DNA]</scope>
    <source>
        <strain evidence="6">CCUG 66188</strain>
    </source>
</reference>
<proteinExistence type="inferred from homology"/>
<dbReference type="PROSITE" id="PS50022">
    <property type="entry name" value="FA58C_3"/>
    <property type="match status" value="1"/>
</dbReference>
<dbReference type="Proteomes" id="UP001596023">
    <property type="component" value="Unassembled WGS sequence"/>
</dbReference>
<dbReference type="InterPro" id="IPR006102">
    <property type="entry name" value="Ig-like_GH2"/>
</dbReference>
<comment type="caution">
    <text evidence="5">The sequence shown here is derived from an EMBL/GenBank/DDBJ whole genome shotgun (WGS) entry which is preliminary data.</text>
</comment>
<dbReference type="Pfam" id="PF00703">
    <property type="entry name" value="Glyco_hydro_2"/>
    <property type="match status" value="1"/>
</dbReference>
<dbReference type="InterPro" id="IPR036156">
    <property type="entry name" value="Beta-gal/glucu_dom_sf"/>
</dbReference>
<evidence type="ECO:0000259" key="4">
    <source>
        <dbReference type="PROSITE" id="PS50022"/>
    </source>
</evidence>
<dbReference type="InterPro" id="IPR054593">
    <property type="entry name" value="Beta-mannosidase-like_N2"/>
</dbReference>
<dbReference type="EMBL" id="JBHSGN010000117">
    <property type="protein sequence ID" value="MFC4675824.1"/>
    <property type="molecule type" value="Genomic_DNA"/>
</dbReference>
<dbReference type="InterPro" id="IPR000421">
    <property type="entry name" value="FA58C"/>
</dbReference>
<name>A0ABV9L1C6_9BACT</name>
<dbReference type="SUPFAM" id="SSF51445">
    <property type="entry name" value="(Trans)glycosidases"/>
    <property type="match status" value="1"/>
</dbReference>
<evidence type="ECO:0000256" key="1">
    <source>
        <dbReference type="ARBA" id="ARBA00007401"/>
    </source>
</evidence>
<dbReference type="Pfam" id="PF22633">
    <property type="entry name" value="F5_F8_type_C_2"/>
    <property type="match status" value="1"/>
</dbReference>
<evidence type="ECO:0000256" key="2">
    <source>
        <dbReference type="ARBA" id="ARBA00022801"/>
    </source>
</evidence>
<dbReference type="SUPFAM" id="SSF49785">
    <property type="entry name" value="Galactose-binding domain-like"/>
    <property type="match status" value="2"/>
</dbReference>
<dbReference type="InterPro" id="IPR013783">
    <property type="entry name" value="Ig-like_fold"/>
</dbReference>
<dbReference type="PROSITE" id="PS51257">
    <property type="entry name" value="PROKAR_LIPOPROTEIN"/>
    <property type="match status" value="1"/>
</dbReference>
<dbReference type="InterPro" id="IPR041351">
    <property type="entry name" value="Ig_GlcNase"/>
</dbReference>
<dbReference type="InterPro" id="IPR043534">
    <property type="entry name" value="EBDG/EBM"/>
</dbReference>
<keyword evidence="3" id="KW-0326">Glycosidase</keyword>
<dbReference type="Pfam" id="PF22666">
    <property type="entry name" value="Glyco_hydro_2_N2"/>
    <property type="match status" value="1"/>
</dbReference>
<dbReference type="InterPro" id="IPR008979">
    <property type="entry name" value="Galactose-bd-like_sf"/>
</dbReference>
<dbReference type="Gene3D" id="2.60.40.10">
    <property type="entry name" value="Immunoglobulins"/>
    <property type="match status" value="3"/>
</dbReference>
<sequence length="1006" mass="113637">MINPKKLVLTLSLLTMILMTGCIHLYGIKNIAFRRAVYQSSAINFNSTGHLITDGIYTVNKYGSISQNQQLDSRWVSKTNRDEWVYVDLGTQSKIENIKLYWDTENFATQYEIQVSDDAKEWKTIFSQQKGDGGTALCPVKNTETARFVRLNCISGKWSNFSLIEMEVSGSNNIDHKPEAVPAPSSNGTQYLTGGNWRIQRASEVPVQDGKKLSLSGFNDAGWLPATVPGTVLMSYLKAGAIPDPNYGEQQRLVSDSYFTADFWYRNKFEIPSSQKGKITWLNFNAVNWKADVFFNGTYLGRIDGAFIRGQFNITDYVKWGKDNYLAVLVHKNDTPGEVTIQTKGNPGHNGGLLGADNPTIHASIGWDWLPTIRGRNIGIYDDVFISYTQDVQLLNPWITVDLDTGKKDFSKAYLSVKTEVRNSSDKKQEVFVKGKIQPSGLDFQSPVFTLEPGETRELSVADLTMVNPRLWWPNTYGEQFLYTAQLEAVTGDRLSDSIGFKFGVREFTYDTNRPLTIYCNGTRIVCRGGNWGMDDGNLAATSDDYDIKIKMHAEANLTMIRNWIGMTRKDAFYRACDKYGILIWDDFWLANPGDGPDPDNEVMFMHNAIDKVKRNRHYASVALYCGRNEGNPPESLDKDLALSTERLDGTRTYISHSANGAVSGWGPYAVQDREWYFENTFPTIHSERGMPNIPAYESLARMLPPENHWPVDDVWGIHDFTMEGAQHGKKFLEEMNRYGTYNDLKSFSRVAQMVNYIGHKGIFEPVYTNNSNGMLMWMSQSSWPSMVWQTYDYYYDTNAGYFAVKQANQPVNLIYNPSTQDFVLTNNTTEDKDGLNIVIRLFDLNGKLLKESVFVKSAVADSRSIISKLELKELSGLIFIKSGIYEKGRIIADNFTWIDADGKKDYTKLSEIPQAKLKGNSGPADNGYYKITVTNEGDSPALLIRIKAIDTQSQGQILPVYFSDNYFSLMPGESKEISIELHNKAIGQEDVSFRIEGWNISGQNL</sequence>
<dbReference type="InterPro" id="IPR017853">
    <property type="entry name" value="GH"/>
</dbReference>
<dbReference type="Gene3D" id="2.60.120.260">
    <property type="entry name" value="Galactose-binding domain-like"/>
    <property type="match status" value="2"/>
</dbReference>
<organism evidence="5 6">
    <name type="scientific">Dysgonomonas termitidis</name>
    <dbReference type="NCBI Taxonomy" id="1516126"/>
    <lineage>
        <taxon>Bacteria</taxon>
        <taxon>Pseudomonadati</taxon>
        <taxon>Bacteroidota</taxon>
        <taxon>Bacteroidia</taxon>
        <taxon>Bacteroidales</taxon>
        <taxon>Dysgonomonadaceae</taxon>
        <taxon>Dysgonomonas</taxon>
    </lineage>
</organism>
<evidence type="ECO:0000313" key="6">
    <source>
        <dbReference type="Proteomes" id="UP001596023"/>
    </source>
</evidence>
<evidence type="ECO:0000256" key="3">
    <source>
        <dbReference type="ARBA" id="ARBA00023295"/>
    </source>
</evidence>
<dbReference type="Gene3D" id="3.20.20.80">
    <property type="entry name" value="Glycosidases"/>
    <property type="match status" value="1"/>
</dbReference>
<dbReference type="PANTHER" id="PTHR43536:SF1">
    <property type="entry name" value="MANNOSYLGLYCOPROTEIN ENDO-BETA-MANNOSIDASE"/>
    <property type="match status" value="1"/>
</dbReference>
<keyword evidence="6" id="KW-1185">Reference proteome</keyword>
<gene>
    <name evidence="5" type="ORF">ACFO6W_19225</name>
</gene>
<protein>
    <submittedName>
        <fullName evidence="5">Discoidin domain-containing protein</fullName>
    </submittedName>
</protein>
<keyword evidence="2" id="KW-0378">Hydrolase</keyword>
<dbReference type="PANTHER" id="PTHR43536">
    <property type="entry name" value="MANNOSYLGLYCOPROTEIN ENDO-BETA-MANNOSIDASE"/>
    <property type="match status" value="1"/>
</dbReference>
<accession>A0ABV9L1C6</accession>
<dbReference type="RefSeq" id="WP_379999420.1">
    <property type="nucleotide sequence ID" value="NZ_JBHSGN010000117.1"/>
</dbReference>
<evidence type="ECO:0000313" key="5">
    <source>
        <dbReference type="EMBL" id="MFC4675824.1"/>
    </source>
</evidence>
<dbReference type="Pfam" id="PF18368">
    <property type="entry name" value="Ig_GlcNase"/>
    <property type="match status" value="1"/>
</dbReference>
<comment type="similarity">
    <text evidence="1">Belongs to the glycosyl hydrolase 2 family.</text>
</comment>